<dbReference type="GO" id="GO:0019432">
    <property type="term" value="P:triglyceride biosynthetic process"/>
    <property type="evidence" value="ECO:0007669"/>
    <property type="project" value="TreeGrafter"/>
</dbReference>
<protein>
    <recommendedName>
        <fullName evidence="7">Phospholipid/glycerol acyltransferase domain-containing protein</fullName>
    </recommendedName>
</protein>
<keyword evidence="5" id="KW-0012">Acyltransferase</keyword>
<evidence type="ECO:0000256" key="4">
    <source>
        <dbReference type="ARBA" id="ARBA00023136"/>
    </source>
</evidence>
<dbReference type="Proteomes" id="UP000054350">
    <property type="component" value="Unassembled WGS sequence"/>
</dbReference>
<keyword evidence="9" id="KW-1185">Reference proteome</keyword>
<dbReference type="GO" id="GO:0006631">
    <property type="term" value="P:fatty acid metabolic process"/>
    <property type="evidence" value="ECO:0007669"/>
    <property type="project" value="TreeGrafter"/>
</dbReference>
<reference evidence="9" key="2">
    <citation type="submission" date="2009-11" db="EMBL/GenBank/DDBJ databases">
        <title>The Genome Sequence of Allomyces macrogynus strain ATCC 38327.</title>
        <authorList>
            <consortium name="The Broad Institute Genome Sequencing Platform"/>
            <person name="Russ C."/>
            <person name="Cuomo C."/>
            <person name="Shea T."/>
            <person name="Young S.K."/>
            <person name="Zeng Q."/>
            <person name="Koehrsen M."/>
            <person name="Haas B."/>
            <person name="Borodovsky M."/>
            <person name="Guigo R."/>
            <person name="Alvarado L."/>
            <person name="Berlin A."/>
            <person name="Borenstein D."/>
            <person name="Chen Z."/>
            <person name="Engels R."/>
            <person name="Freedman E."/>
            <person name="Gellesch M."/>
            <person name="Goldberg J."/>
            <person name="Griggs A."/>
            <person name="Gujja S."/>
            <person name="Heiman D."/>
            <person name="Hepburn T."/>
            <person name="Howarth C."/>
            <person name="Jen D."/>
            <person name="Larson L."/>
            <person name="Lewis B."/>
            <person name="Mehta T."/>
            <person name="Park D."/>
            <person name="Pearson M."/>
            <person name="Roberts A."/>
            <person name="Saif S."/>
            <person name="Shenoy N."/>
            <person name="Sisk P."/>
            <person name="Stolte C."/>
            <person name="Sykes S."/>
            <person name="Walk T."/>
            <person name="White J."/>
            <person name="Yandava C."/>
            <person name="Burger G."/>
            <person name="Gray M.W."/>
            <person name="Holland P.W.H."/>
            <person name="King N."/>
            <person name="Lang F.B.F."/>
            <person name="Roger A.J."/>
            <person name="Ruiz-Trillo I."/>
            <person name="Lander E."/>
            <person name="Nusbaum C."/>
        </authorList>
    </citation>
    <scope>NUCLEOTIDE SEQUENCE [LARGE SCALE GENOMIC DNA]</scope>
    <source>
        <strain evidence="9">ATCC 38327</strain>
    </source>
</reference>
<dbReference type="InterPro" id="IPR041728">
    <property type="entry name" value="GPAT/DHAPAT_LPLAT"/>
</dbReference>
<dbReference type="GO" id="GO:0004366">
    <property type="term" value="F:glycerol-3-phosphate O-acyltransferase activity"/>
    <property type="evidence" value="ECO:0007669"/>
    <property type="project" value="TreeGrafter"/>
</dbReference>
<evidence type="ECO:0000313" key="9">
    <source>
        <dbReference type="Proteomes" id="UP000054350"/>
    </source>
</evidence>
<gene>
    <name evidence="8" type="ORF">AMAG_08209</name>
</gene>
<dbReference type="SMART" id="SM00563">
    <property type="entry name" value="PlsC"/>
    <property type="match status" value="1"/>
</dbReference>
<feature type="compositionally biased region" description="Basic and acidic residues" evidence="6">
    <location>
        <begin position="59"/>
        <end position="70"/>
    </location>
</feature>
<dbReference type="eggNOG" id="KOG3730">
    <property type="taxonomic scope" value="Eukaryota"/>
</dbReference>
<evidence type="ECO:0000256" key="1">
    <source>
        <dbReference type="ARBA" id="ARBA00004184"/>
    </source>
</evidence>
<evidence type="ECO:0000256" key="5">
    <source>
        <dbReference type="ARBA" id="ARBA00023315"/>
    </source>
</evidence>
<dbReference type="GO" id="GO:0012505">
    <property type="term" value="C:endomembrane system"/>
    <property type="evidence" value="ECO:0007669"/>
    <property type="project" value="UniProtKB-SubCell"/>
</dbReference>
<feature type="compositionally biased region" description="Pro residues" evidence="6">
    <location>
        <begin position="821"/>
        <end position="834"/>
    </location>
</feature>
<feature type="domain" description="Phospholipid/glycerol acyltransferase" evidence="7">
    <location>
        <begin position="250"/>
        <end position="377"/>
    </location>
</feature>
<dbReference type="OMA" id="NIMAHEP"/>
<reference evidence="8 9" key="1">
    <citation type="submission" date="2009-11" db="EMBL/GenBank/DDBJ databases">
        <title>Annotation of Allomyces macrogynus ATCC 38327.</title>
        <authorList>
            <consortium name="The Broad Institute Genome Sequencing Platform"/>
            <person name="Russ C."/>
            <person name="Cuomo C."/>
            <person name="Burger G."/>
            <person name="Gray M.W."/>
            <person name="Holland P.W.H."/>
            <person name="King N."/>
            <person name="Lang F.B.F."/>
            <person name="Roger A.J."/>
            <person name="Ruiz-Trillo I."/>
            <person name="Young S.K."/>
            <person name="Zeng Q."/>
            <person name="Gargeya S."/>
            <person name="Fitzgerald M."/>
            <person name="Haas B."/>
            <person name="Abouelleil A."/>
            <person name="Alvarado L."/>
            <person name="Arachchi H.M."/>
            <person name="Berlin A."/>
            <person name="Chapman S.B."/>
            <person name="Gearin G."/>
            <person name="Goldberg J."/>
            <person name="Griggs A."/>
            <person name="Gujja S."/>
            <person name="Hansen M."/>
            <person name="Heiman D."/>
            <person name="Howarth C."/>
            <person name="Larimer J."/>
            <person name="Lui A."/>
            <person name="MacDonald P.J.P."/>
            <person name="McCowen C."/>
            <person name="Montmayeur A."/>
            <person name="Murphy C."/>
            <person name="Neiman D."/>
            <person name="Pearson M."/>
            <person name="Priest M."/>
            <person name="Roberts A."/>
            <person name="Saif S."/>
            <person name="Shea T."/>
            <person name="Sisk P."/>
            <person name="Stolte C."/>
            <person name="Sykes S."/>
            <person name="Wortman J."/>
            <person name="Nusbaum C."/>
            <person name="Birren B."/>
        </authorList>
    </citation>
    <scope>NUCLEOTIDE SEQUENCE [LARGE SCALE GENOMIC DNA]</scope>
    <source>
        <strain evidence="8 9">ATCC 38327</strain>
    </source>
</reference>
<dbReference type="VEuPathDB" id="FungiDB:AMAG_08209"/>
<evidence type="ECO:0000256" key="2">
    <source>
        <dbReference type="ARBA" id="ARBA00007937"/>
    </source>
</evidence>
<feature type="region of interest" description="Disordered" evidence="6">
    <location>
        <begin position="677"/>
        <end position="701"/>
    </location>
</feature>
<proteinExistence type="inferred from homology"/>
<dbReference type="SUPFAM" id="SSF69593">
    <property type="entry name" value="Glycerol-3-phosphate (1)-acyltransferase"/>
    <property type="match status" value="1"/>
</dbReference>
<dbReference type="GO" id="GO:0031966">
    <property type="term" value="C:mitochondrial membrane"/>
    <property type="evidence" value="ECO:0007669"/>
    <property type="project" value="TreeGrafter"/>
</dbReference>
<dbReference type="GO" id="GO:0008654">
    <property type="term" value="P:phospholipid biosynthetic process"/>
    <property type="evidence" value="ECO:0007669"/>
    <property type="project" value="TreeGrafter"/>
</dbReference>
<keyword evidence="4" id="KW-0472">Membrane</keyword>
<dbReference type="Pfam" id="PF01553">
    <property type="entry name" value="Acyltransferase"/>
    <property type="match status" value="1"/>
</dbReference>
<dbReference type="AlphaFoldDB" id="A0A0L0SKT0"/>
<dbReference type="EMBL" id="GG745341">
    <property type="protein sequence ID" value="KNE63043.1"/>
    <property type="molecule type" value="Genomic_DNA"/>
</dbReference>
<keyword evidence="3" id="KW-0808">Transferase</keyword>
<accession>A0A0L0SKT0</accession>
<sequence length="850" mass="94603">MPSTLPNTPIDKEPPASASKSAIQVIPKLNDPPAPPPERKHRRGSARTSGGRSHGARRHASDGHKDGEDHTVDDDGNDEEDHESHTLPEGEANLAKTKGLGRFRQDPVRFMIRLTAEGSAFFTGSGWRKYENYIGAPILYPDYTSDMMKAVMGSEAVQQAIAEAAQAEMAGEGKGAKSEATAKKVAKAKAENYAKTLIADLSSKRTLRFIAFAVNNLLVRLYHQGIYIKGSEFIALQEAAKDAAAKGISLLFLPSHKSHVDYLVISYVFYRLGLALPHIAAGQNLNIPIVGGLLKKGGAFFIRRSFGNDPLYSAIFKEYIETLLSRGMNIEGFIEGTRSRTGKLLPPRFGLLKIVLSAVMSGRIKDVMVCPMSIGYDKVIETESYVNELLGRPKEPESLGQLVNSTSVLQLKWGRIDVRFQKPWSLREFIDNECMQRNPTGLGPMENRLNSLTLLRALGYRVLSDINQVSVIMPSALVGTVILTLRGRGVSRTDLVTKVEWLRHQVLLKGGKVAEFGDATAVIVDRVLAILGSDMIGERKDLLEPVYFVKKRFELSWYRNQTLHLFITESILCTVLEVLLREHAKVSRQRLLQDVSFLSQLLKREFVFPPGGVLDNTNLTITSLNENGVIRSIDEIVDRGKFDFYCFLLWPFVETYWLASLSLFLLYPQFGADTSVPAGPPTEADTVSATDRSTNDDPMTGPTSETWFLEKDFSNAVQDLAKTLYYEGELAYFESINKEILKNAWTSFQESGMLVYRGQHVALHRDWHPERSDRLLHKTNYIHRFRRDKDGVARFSPPMSDRAVRVVGVSAAKLAELQKNTPPPPLEPAAPASPPFKSALPTGEPKVFKL</sequence>
<evidence type="ECO:0000256" key="3">
    <source>
        <dbReference type="ARBA" id="ARBA00022679"/>
    </source>
</evidence>
<comment type="similarity">
    <text evidence="2">Belongs to the GPAT/DAPAT family.</text>
</comment>
<dbReference type="GO" id="GO:0006072">
    <property type="term" value="P:glycerol-3-phosphate metabolic process"/>
    <property type="evidence" value="ECO:0007669"/>
    <property type="project" value="TreeGrafter"/>
</dbReference>
<dbReference type="CDD" id="cd07993">
    <property type="entry name" value="LPLAT_DHAPAT-like"/>
    <property type="match status" value="1"/>
</dbReference>
<dbReference type="InterPro" id="IPR045520">
    <property type="entry name" value="GPAT/DHAPAT_C"/>
</dbReference>
<dbReference type="InterPro" id="IPR002123">
    <property type="entry name" value="Plipid/glycerol_acylTrfase"/>
</dbReference>
<dbReference type="InterPro" id="IPR022284">
    <property type="entry name" value="GPAT/DHAPAT"/>
</dbReference>
<comment type="subcellular location">
    <subcellularLocation>
        <location evidence="1">Endomembrane system</location>
        <topology evidence="1">Peripheral membrane protein</topology>
    </subcellularLocation>
</comment>
<feature type="compositionally biased region" description="Acidic residues" evidence="6">
    <location>
        <begin position="71"/>
        <end position="81"/>
    </location>
</feature>
<dbReference type="Pfam" id="PF19277">
    <property type="entry name" value="GPAT_C"/>
    <property type="match status" value="1"/>
</dbReference>
<dbReference type="PANTHER" id="PTHR12563:SF17">
    <property type="entry name" value="DIHYDROXYACETONE PHOSPHATE ACYLTRANSFERASE"/>
    <property type="match status" value="1"/>
</dbReference>
<organism evidence="8 9">
    <name type="scientific">Allomyces macrogynus (strain ATCC 38327)</name>
    <name type="common">Allomyces javanicus var. macrogynus</name>
    <dbReference type="NCBI Taxonomy" id="578462"/>
    <lineage>
        <taxon>Eukaryota</taxon>
        <taxon>Fungi</taxon>
        <taxon>Fungi incertae sedis</taxon>
        <taxon>Blastocladiomycota</taxon>
        <taxon>Blastocladiomycetes</taxon>
        <taxon>Blastocladiales</taxon>
        <taxon>Blastocladiaceae</taxon>
        <taxon>Allomyces</taxon>
    </lineage>
</organism>
<evidence type="ECO:0000256" key="6">
    <source>
        <dbReference type="SAM" id="MobiDB-lite"/>
    </source>
</evidence>
<dbReference type="OrthoDB" id="10255570at2759"/>
<evidence type="ECO:0000259" key="7">
    <source>
        <dbReference type="SMART" id="SM00563"/>
    </source>
</evidence>
<feature type="region of interest" description="Disordered" evidence="6">
    <location>
        <begin position="1"/>
        <end position="100"/>
    </location>
</feature>
<feature type="region of interest" description="Disordered" evidence="6">
    <location>
        <begin position="817"/>
        <end position="850"/>
    </location>
</feature>
<name>A0A0L0SKT0_ALLM3</name>
<evidence type="ECO:0000313" key="8">
    <source>
        <dbReference type="EMBL" id="KNE63043.1"/>
    </source>
</evidence>
<dbReference type="PANTHER" id="PTHR12563">
    <property type="entry name" value="GLYCEROL-3-PHOSPHATE ACYLTRANSFERASE"/>
    <property type="match status" value="1"/>
</dbReference>
<dbReference type="STRING" id="578462.A0A0L0SKT0"/>